<evidence type="ECO:0000313" key="3">
    <source>
        <dbReference type="Proteomes" id="UP001519295"/>
    </source>
</evidence>
<comment type="caution">
    <text evidence="2">The sequence shown here is derived from an EMBL/GenBank/DDBJ whole genome shotgun (WGS) entry which is preliminary data.</text>
</comment>
<protein>
    <submittedName>
        <fullName evidence="2">Uncharacterized protein</fullName>
    </submittedName>
</protein>
<organism evidence="2 3">
    <name type="scientific">Pseudonocardia parietis</name>
    <dbReference type="NCBI Taxonomy" id="570936"/>
    <lineage>
        <taxon>Bacteria</taxon>
        <taxon>Bacillati</taxon>
        <taxon>Actinomycetota</taxon>
        <taxon>Actinomycetes</taxon>
        <taxon>Pseudonocardiales</taxon>
        <taxon>Pseudonocardiaceae</taxon>
        <taxon>Pseudonocardia</taxon>
    </lineage>
</organism>
<reference evidence="2 3" key="1">
    <citation type="submission" date="2021-03" db="EMBL/GenBank/DDBJ databases">
        <title>Sequencing the genomes of 1000 actinobacteria strains.</title>
        <authorList>
            <person name="Klenk H.-P."/>
        </authorList>
    </citation>
    <scope>NUCLEOTIDE SEQUENCE [LARGE SCALE GENOMIC DNA]</scope>
    <source>
        <strain evidence="2 3">DSM 45256</strain>
    </source>
</reference>
<accession>A0ABS4VMC2</accession>
<feature type="region of interest" description="Disordered" evidence="1">
    <location>
        <begin position="88"/>
        <end position="149"/>
    </location>
</feature>
<sequence>MAGYLGVPEIYLSRAVEAAEIDDELSLLRLRRRVRDYGVEPNGAFLCRRERARRSSAAPARTRQALRDDDRRILTMLLAVTQERTDDEGVLQPGLSMNPAARITARAPRPEEKRGDSLATSARARLSDSTGLDVAWPGPIGRGGERNDA</sequence>
<evidence type="ECO:0000313" key="2">
    <source>
        <dbReference type="EMBL" id="MBP2364898.1"/>
    </source>
</evidence>
<name>A0ABS4VMC2_9PSEU</name>
<proteinExistence type="predicted"/>
<dbReference type="Proteomes" id="UP001519295">
    <property type="component" value="Unassembled WGS sequence"/>
</dbReference>
<keyword evidence="3" id="KW-1185">Reference proteome</keyword>
<gene>
    <name evidence="2" type="ORF">JOF36_000594</name>
</gene>
<dbReference type="EMBL" id="JAGINU010000001">
    <property type="protein sequence ID" value="MBP2364898.1"/>
    <property type="molecule type" value="Genomic_DNA"/>
</dbReference>
<evidence type="ECO:0000256" key="1">
    <source>
        <dbReference type="SAM" id="MobiDB-lite"/>
    </source>
</evidence>